<feature type="transmembrane region" description="Helical" evidence="1">
    <location>
        <begin position="181"/>
        <end position="199"/>
    </location>
</feature>
<comment type="caution">
    <text evidence="2">The sequence shown here is derived from an EMBL/GenBank/DDBJ whole genome shotgun (WGS) entry which is preliminary data.</text>
</comment>
<organism evidence="2">
    <name type="scientific">marine sediment metagenome</name>
    <dbReference type="NCBI Taxonomy" id="412755"/>
    <lineage>
        <taxon>unclassified sequences</taxon>
        <taxon>metagenomes</taxon>
        <taxon>ecological metagenomes</taxon>
    </lineage>
</organism>
<protein>
    <submittedName>
        <fullName evidence="2">Uncharacterized protein</fullName>
    </submittedName>
</protein>
<sequence>MIDALENSHIYYPDQYSILIKNSSVTNSTSNEIANLVLLAISLNKNGCKKDNWELCYLCRWLDRCDLYTELAKLDGVTKVVRTHSPLGLQAIMYSPVGRDIVLGHRRMKDGDYFTPIETSLGDQLNREISLGNISAACMIPNLFEFNVMLARTELDIFKLSDCRLPAEEIEEESSPGIIPFLWFVSITVGIILFAWFFYQFIAKEDYEVDPDVEGIKVVKKSGG</sequence>
<evidence type="ECO:0000256" key="1">
    <source>
        <dbReference type="SAM" id="Phobius"/>
    </source>
</evidence>
<dbReference type="AlphaFoldDB" id="X1HQ68"/>
<keyword evidence="1" id="KW-0812">Transmembrane</keyword>
<evidence type="ECO:0000313" key="2">
    <source>
        <dbReference type="EMBL" id="GAH47443.1"/>
    </source>
</evidence>
<proteinExistence type="predicted"/>
<keyword evidence="1" id="KW-1133">Transmembrane helix</keyword>
<gene>
    <name evidence="2" type="ORF">S03H2_38931</name>
</gene>
<accession>X1HQ68</accession>
<name>X1HQ68_9ZZZZ</name>
<dbReference type="EMBL" id="BARU01024035">
    <property type="protein sequence ID" value="GAH47443.1"/>
    <property type="molecule type" value="Genomic_DNA"/>
</dbReference>
<keyword evidence="1" id="KW-0472">Membrane</keyword>
<reference evidence="2" key="1">
    <citation type="journal article" date="2014" name="Front. Microbiol.">
        <title>High frequency of phylogenetically diverse reductive dehalogenase-homologous genes in deep subseafloor sedimentary metagenomes.</title>
        <authorList>
            <person name="Kawai M."/>
            <person name="Futagami T."/>
            <person name="Toyoda A."/>
            <person name="Takaki Y."/>
            <person name="Nishi S."/>
            <person name="Hori S."/>
            <person name="Arai W."/>
            <person name="Tsubouchi T."/>
            <person name="Morono Y."/>
            <person name="Uchiyama I."/>
            <person name="Ito T."/>
            <person name="Fujiyama A."/>
            <person name="Inagaki F."/>
            <person name="Takami H."/>
        </authorList>
    </citation>
    <scope>NUCLEOTIDE SEQUENCE</scope>
    <source>
        <strain evidence="2">Expedition CK06-06</strain>
    </source>
</reference>